<name>A0A0G1AUE7_UNCKA</name>
<organism evidence="2 3">
    <name type="scientific">candidate division WWE3 bacterium GW2011_GWF1_42_14</name>
    <dbReference type="NCBI Taxonomy" id="1619138"/>
    <lineage>
        <taxon>Bacteria</taxon>
        <taxon>Katanobacteria</taxon>
    </lineage>
</organism>
<comment type="caution">
    <text evidence="2">The sequence shown here is derived from an EMBL/GenBank/DDBJ whole genome shotgun (WGS) entry which is preliminary data.</text>
</comment>
<evidence type="ECO:0000313" key="2">
    <source>
        <dbReference type="EMBL" id="KKS37706.1"/>
    </source>
</evidence>
<protein>
    <submittedName>
        <fullName evidence="2">Uncharacterized protein</fullName>
    </submittedName>
</protein>
<reference evidence="2 3" key="1">
    <citation type="journal article" date="2015" name="Nature">
        <title>rRNA introns, odd ribosomes, and small enigmatic genomes across a large radiation of phyla.</title>
        <authorList>
            <person name="Brown C.T."/>
            <person name="Hug L.A."/>
            <person name="Thomas B.C."/>
            <person name="Sharon I."/>
            <person name="Castelle C.J."/>
            <person name="Singh A."/>
            <person name="Wilkins M.J."/>
            <person name="Williams K.H."/>
            <person name="Banfield J.F."/>
        </authorList>
    </citation>
    <scope>NUCLEOTIDE SEQUENCE [LARGE SCALE GENOMIC DNA]</scope>
</reference>
<proteinExistence type="predicted"/>
<evidence type="ECO:0000313" key="3">
    <source>
        <dbReference type="Proteomes" id="UP000033847"/>
    </source>
</evidence>
<evidence type="ECO:0000256" key="1">
    <source>
        <dbReference type="SAM" id="Coils"/>
    </source>
</evidence>
<keyword evidence="1" id="KW-0175">Coiled coil</keyword>
<gene>
    <name evidence="2" type="ORF">UV00_C0012G0005</name>
</gene>
<accession>A0A0G1AUE7</accession>
<dbReference type="EMBL" id="LCCU01000012">
    <property type="protein sequence ID" value="KKS37706.1"/>
    <property type="molecule type" value="Genomic_DNA"/>
</dbReference>
<feature type="coiled-coil region" evidence="1">
    <location>
        <begin position="97"/>
        <end position="124"/>
    </location>
</feature>
<sequence>MIVNTIEIPEHFFLYCALLFNNNESVRYSRNTESLKAEVGRILKRNKVEHTSMSDHRYQYLLSVLNSNHYAPTEETKKSHDEILKYVNDISKLPEMEKLWEKERKELSESLKSYNKTIEVVKNLFKTFFDFEPRINTFYVTRNWDKSGMCIPTKEAFYIIASWNSSEPNVRNIIHEITHAYIDEVELPITINIKTIINGLSDEVFSNYKKAHTVVYESLTRALVVYLSRKGRDIEDQDFSEDDIALQLPEKYLLKLETDSPKIISKDYLSNLTI</sequence>
<dbReference type="AlphaFoldDB" id="A0A0G1AUE7"/>
<dbReference type="Proteomes" id="UP000033847">
    <property type="component" value="Unassembled WGS sequence"/>
</dbReference>